<comment type="caution">
    <text evidence="1">The sequence shown here is derived from an EMBL/GenBank/DDBJ whole genome shotgun (WGS) entry which is preliminary data.</text>
</comment>
<evidence type="ECO:0008006" key="3">
    <source>
        <dbReference type="Google" id="ProtNLM"/>
    </source>
</evidence>
<proteinExistence type="predicted"/>
<dbReference type="Proteomes" id="UP000629468">
    <property type="component" value="Unassembled WGS sequence"/>
</dbReference>
<organism evidence="1 2">
    <name type="scientific">Agaricus bisporus var. burnettii</name>
    <dbReference type="NCBI Taxonomy" id="192524"/>
    <lineage>
        <taxon>Eukaryota</taxon>
        <taxon>Fungi</taxon>
        <taxon>Dikarya</taxon>
        <taxon>Basidiomycota</taxon>
        <taxon>Agaricomycotina</taxon>
        <taxon>Agaricomycetes</taxon>
        <taxon>Agaricomycetidae</taxon>
        <taxon>Agaricales</taxon>
        <taxon>Agaricineae</taxon>
        <taxon>Agaricaceae</taxon>
        <taxon>Agaricus</taxon>
    </lineage>
</organism>
<evidence type="ECO:0000313" key="1">
    <source>
        <dbReference type="EMBL" id="KAF7760337.1"/>
    </source>
</evidence>
<evidence type="ECO:0000313" key="2">
    <source>
        <dbReference type="Proteomes" id="UP000629468"/>
    </source>
</evidence>
<protein>
    <recommendedName>
        <fullName evidence="3">F-box domain-containing protein</fullName>
    </recommendedName>
</protein>
<gene>
    <name evidence="1" type="ORF">Agabi119p4_11013</name>
</gene>
<name>A0A8H7C0S7_AGABI</name>
<dbReference type="AlphaFoldDB" id="A0A8H7C0S7"/>
<accession>A0A8H7C0S7</accession>
<dbReference type="EMBL" id="JABXXO010000015">
    <property type="protein sequence ID" value="KAF7760337.1"/>
    <property type="molecule type" value="Genomic_DNA"/>
</dbReference>
<reference evidence="1 2" key="1">
    <citation type="journal article" name="Sci. Rep.">
        <title>Telomere-to-telomere assembled and centromere annotated genomes of the two main subspecies of the button mushroom Agaricus bisporus reveal especially polymorphic chromosome ends.</title>
        <authorList>
            <person name="Sonnenberg A.S.M."/>
            <person name="Sedaghat-Telgerd N."/>
            <person name="Lavrijssen B."/>
            <person name="Ohm R.A."/>
            <person name="Hendrickx P.M."/>
            <person name="Scholtmeijer K."/>
            <person name="Baars J.J.P."/>
            <person name="van Peer A."/>
        </authorList>
    </citation>
    <scope>NUCLEOTIDE SEQUENCE [LARGE SCALE GENOMIC DNA]</scope>
    <source>
        <strain evidence="1 2">H119_p4</strain>
    </source>
</reference>
<sequence>MGCHWQEGSVILPINSPGVSAATTTTAIATKGKMNAIVEAVASGMLFFIQPVYPHPVRYTCSYPGRGRTSTEAMKEKNAPRLPPELYSIIAYHLHRTTTLLNSCSLVSSAWLVASRKYTFRTVKLTWTNVFEFLKLVEDSRCSFKCWVRRLEMREGEYVVDRWINDVLPRLVQPGGGGGMQSVEVLEVYNLTWAELSPGAVAALTEGFVFPSERGNSTTTTMKSLRVGTCYWECVHDFFGFVGSPLFAGLRTLVCDSVLLNCGMGSCRCFDVEEDLAGTAVSRNGNPNGSREFAGVKFPSALENLYLGSPEEKMVRWLIKEDAASRLEKLGLVVRERMLMELVSQLLGRAIQVKELALDFPDGCTLSLVNNTHLRSLRVYVDLSSLHSNSSRHTLDLISSINSPHIHLLILHLDLTVFSIEDFRSLWPWQNFINVINGLESMRRVVFVVTYWRRSVFNALKEVIRDVALDGFHAIGCIVKVRGVKYSCPDRRDSGSEVWKSWMEE</sequence>